<dbReference type="OrthoDB" id="2165905at2759"/>
<reference evidence="2 3" key="1">
    <citation type="submission" date="2016-07" db="EMBL/GenBank/DDBJ databases">
        <title>Pervasive Adenine N6-methylation of Active Genes in Fungi.</title>
        <authorList>
            <consortium name="DOE Joint Genome Institute"/>
            <person name="Mondo S.J."/>
            <person name="Dannebaum R.O."/>
            <person name="Kuo R.C."/>
            <person name="Labutti K."/>
            <person name="Haridas S."/>
            <person name="Kuo A."/>
            <person name="Salamov A."/>
            <person name="Ahrendt S.R."/>
            <person name="Lipzen A."/>
            <person name="Sullivan W."/>
            <person name="Andreopoulos W.B."/>
            <person name="Clum A."/>
            <person name="Lindquist E."/>
            <person name="Daum C."/>
            <person name="Ramamoorthy G.K."/>
            <person name="Gryganskyi A."/>
            <person name="Culley D."/>
            <person name="Magnuson J.K."/>
            <person name="James T.Y."/>
            <person name="O'Malley M.A."/>
            <person name="Stajich J.E."/>
            <person name="Spatafora J.W."/>
            <person name="Visel A."/>
            <person name="Grigoriev I.V."/>
        </authorList>
    </citation>
    <scope>NUCLEOTIDE SEQUENCE [LARGE SCALE GENOMIC DNA]</scope>
    <source>
        <strain evidence="2 3">JEL800</strain>
    </source>
</reference>
<keyword evidence="1" id="KW-0472">Membrane</keyword>
<evidence type="ECO:0000256" key="1">
    <source>
        <dbReference type="SAM" id="Phobius"/>
    </source>
</evidence>
<organism evidence="2 3">
    <name type="scientific">Rhizoclosmatium globosum</name>
    <dbReference type="NCBI Taxonomy" id="329046"/>
    <lineage>
        <taxon>Eukaryota</taxon>
        <taxon>Fungi</taxon>
        <taxon>Fungi incertae sedis</taxon>
        <taxon>Chytridiomycota</taxon>
        <taxon>Chytridiomycota incertae sedis</taxon>
        <taxon>Chytridiomycetes</taxon>
        <taxon>Chytridiales</taxon>
        <taxon>Chytriomycetaceae</taxon>
        <taxon>Rhizoclosmatium</taxon>
    </lineage>
</organism>
<feature type="transmembrane region" description="Helical" evidence="1">
    <location>
        <begin position="152"/>
        <end position="175"/>
    </location>
</feature>
<keyword evidence="1" id="KW-1133">Transmembrane helix</keyword>
<evidence type="ECO:0000313" key="2">
    <source>
        <dbReference type="EMBL" id="ORY38634.1"/>
    </source>
</evidence>
<feature type="transmembrane region" description="Helical" evidence="1">
    <location>
        <begin position="110"/>
        <end position="132"/>
    </location>
</feature>
<dbReference type="EMBL" id="MCGO01000043">
    <property type="protein sequence ID" value="ORY38634.1"/>
    <property type="molecule type" value="Genomic_DNA"/>
</dbReference>
<keyword evidence="1" id="KW-0812">Transmembrane</keyword>
<accession>A0A1Y2BVD4</accession>
<proteinExistence type="predicted"/>
<evidence type="ECO:0000313" key="3">
    <source>
        <dbReference type="Proteomes" id="UP000193642"/>
    </source>
</evidence>
<feature type="transmembrane region" description="Helical" evidence="1">
    <location>
        <begin position="49"/>
        <end position="66"/>
    </location>
</feature>
<feature type="transmembrane region" description="Helical" evidence="1">
    <location>
        <begin position="72"/>
        <end position="94"/>
    </location>
</feature>
<name>A0A1Y2BVD4_9FUNG</name>
<keyword evidence="3" id="KW-1185">Reference proteome</keyword>
<dbReference type="Proteomes" id="UP000193642">
    <property type="component" value="Unassembled WGS sequence"/>
</dbReference>
<feature type="transmembrane region" description="Helical" evidence="1">
    <location>
        <begin position="196"/>
        <end position="219"/>
    </location>
</feature>
<evidence type="ECO:0008006" key="4">
    <source>
        <dbReference type="Google" id="ProtNLM"/>
    </source>
</evidence>
<gene>
    <name evidence="2" type="ORF">BCR33DRAFT_720647</name>
</gene>
<feature type="transmembrane region" description="Helical" evidence="1">
    <location>
        <begin position="225"/>
        <end position="247"/>
    </location>
</feature>
<comment type="caution">
    <text evidence="2">The sequence shown here is derived from an EMBL/GenBank/DDBJ whole genome shotgun (WGS) entry which is preliminary data.</text>
</comment>
<protein>
    <recommendedName>
        <fullName evidence="4">G-protein coupled receptors family 3 profile domain-containing protein</fullName>
    </recommendedName>
</protein>
<dbReference type="AlphaFoldDB" id="A0A1Y2BVD4"/>
<sequence length="317" mass="36186">MVYNPINNIECWVIQAVSIVQLVLLSKLIHDERPEPTWDALRKVVTTPFNLMLVIMILVVAADYLPTQQSSLIYNVFGNILFYTFQVMCLWYTWLRGVPVVRIMIPKAKFVVIVGLVAYMFVISITCVFIGITNYTTDLTLLNALNSSFVWLNGISGSIALLLDMFVITVYSLYLRSIRKNGFDIDTSRERLLCRYGIAGALWVFILESSTVAGVYLSFYEEPPLSVGAWVLIWSLQTLSPSFYLFVQLSLKRALLLNKGRSWEDKMASSRNNSIQQQPLFYSSFRTSNVMQHSSIRNDSLAIQSIRRSSHIPCEKE</sequence>